<name>A0AAW6SSB6_9BACI</name>
<dbReference type="InterPro" id="IPR000897">
    <property type="entry name" value="SRP54_GTPase_dom"/>
</dbReference>
<dbReference type="Proteomes" id="UP001159179">
    <property type="component" value="Unassembled WGS sequence"/>
</dbReference>
<comment type="similarity">
    <text evidence="2">Belongs to the GTP-binding SRP family.</text>
</comment>
<evidence type="ECO:0000256" key="5">
    <source>
        <dbReference type="ARBA" id="ARBA00022475"/>
    </source>
</evidence>
<dbReference type="AlphaFoldDB" id="A0AAW6SSB6"/>
<evidence type="ECO:0000256" key="4">
    <source>
        <dbReference type="ARBA" id="ARBA00022448"/>
    </source>
</evidence>
<keyword evidence="5" id="KW-1003">Cell membrane</keyword>
<feature type="compositionally biased region" description="Polar residues" evidence="14">
    <location>
        <begin position="75"/>
        <end position="85"/>
    </location>
</feature>
<keyword evidence="16" id="KW-0966">Cell projection</keyword>
<dbReference type="Pfam" id="PF00448">
    <property type="entry name" value="SRP54"/>
    <property type="match status" value="1"/>
</dbReference>
<organism evidence="16 17">
    <name type="scientific">Heyndrickxia oleronia</name>
    <dbReference type="NCBI Taxonomy" id="38875"/>
    <lineage>
        <taxon>Bacteria</taxon>
        <taxon>Bacillati</taxon>
        <taxon>Bacillota</taxon>
        <taxon>Bacilli</taxon>
        <taxon>Bacillales</taxon>
        <taxon>Bacillaceae</taxon>
        <taxon>Heyndrickxia</taxon>
    </lineage>
</organism>
<feature type="compositionally biased region" description="Basic and acidic residues" evidence="14">
    <location>
        <begin position="63"/>
        <end position="74"/>
    </location>
</feature>
<evidence type="ECO:0000259" key="15">
    <source>
        <dbReference type="SMART" id="SM00962"/>
    </source>
</evidence>
<evidence type="ECO:0000256" key="9">
    <source>
        <dbReference type="ARBA" id="ARBA00023134"/>
    </source>
</evidence>
<dbReference type="NCBIfam" id="TIGR03499">
    <property type="entry name" value="FlhF"/>
    <property type="match status" value="1"/>
</dbReference>
<keyword evidence="7" id="KW-1005">Bacterial flagellum biogenesis</keyword>
<keyword evidence="9" id="KW-0342">GTP-binding</keyword>
<dbReference type="PANTHER" id="PTHR43134">
    <property type="entry name" value="SIGNAL RECOGNITION PARTICLE RECEPTOR SUBUNIT ALPHA"/>
    <property type="match status" value="1"/>
</dbReference>
<keyword evidence="6" id="KW-0547">Nucleotide-binding</keyword>
<evidence type="ECO:0000256" key="12">
    <source>
        <dbReference type="ARBA" id="ARBA00025337"/>
    </source>
</evidence>
<dbReference type="GO" id="GO:0005047">
    <property type="term" value="F:signal recognition particle binding"/>
    <property type="evidence" value="ECO:0007669"/>
    <property type="project" value="TreeGrafter"/>
</dbReference>
<dbReference type="GO" id="GO:0003924">
    <property type="term" value="F:GTPase activity"/>
    <property type="evidence" value="ECO:0007669"/>
    <property type="project" value="UniProtKB-UniRule"/>
</dbReference>
<dbReference type="Gene3D" id="3.40.50.300">
    <property type="entry name" value="P-loop containing nucleotide triphosphate hydrolases"/>
    <property type="match status" value="1"/>
</dbReference>
<evidence type="ECO:0000256" key="14">
    <source>
        <dbReference type="SAM" id="MobiDB-lite"/>
    </source>
</evidence>
<evidence type="ECO:0000256" key="7">
    <source>
        <dbReference type="ARBA" id="ARBA00022795"/>
    </source>
</evidence>
<dbReference type="GO" id="GO:0006614">
    <property type="term" value="P:SRP-dependent cotranslational protein targeting to membrane"/>
    <property type="evidence" value="ECO:0007669"/>
    <property type="project" value="UniProtKB-UniRule"/>
</dbReference>
<dbReference type="Gene3D" id="1.20.120.1380">
    <property type="entry name" value="Flagellar FlhF biosynthesis protein, N domain"/>
    <property type="match status" value="1"/>
</dbReference>
<dbReference type="GO" id="GO:0015031">
    <property type="term" value="P:protein transport"/>
    <property type="evidence" value="ECO:0007669"/>
    <property type="project" value="UniProtKB-KW"/>
</dbReference>
<dbReference type="FunFam" id="3.40.50.300:FF:000695">
    <property type="entry name" value="Flagellar biosynthesis regulator FlhF"/>
    <property type="match status" value="1"/>
</dbReference>
<dbReference type="PANTHER" id="PTHR43134:SF3">
    <property type="entry name" value="FLAGELLAR BIOSYNTHESIS PROTEIN FLHF"/>
    <property type="match status" value="1"/>
</dbReference>
<dbReference type="GO" id="GO:0005886">
    <property type="term" value="C:plasma membrane"/>
    <property type="evidence" value="ECO:0007669"/>
    <property type="project" value="UniProtKB-SubCell"/>
</dbReference>
<evidence type="ECO:0000256" key="6">
    <source>
        <dbReference type="ARBA" id="ARBA00022741"/>
    </source>
</evidence>
<evidence type="ECO:0000313" key="16">
    <source>
        <dbReference type="EMBL" id="MDH5161210.1"/>
    </source>
</evidence>
<feature type="domain" description="SRP54-type proteins GTP-binding" evidence="15">
    <location>
        <begin position="181"/>
        <end position="372"/>
    </location>
</feature>
<keyword evidence="16" id="KW-0282">Flagellum</keyword>
<evidence type="ECO:0000256" key="10">
    <source>
        <dbReference type="ARBA" id="ARBA00023136"/>
    </source>
</evidence>
<evidence type="ECO:0000256" key="13">
    <source>
        <dbReference type="NCBIfam" id="TIGR03499"/>
    </source>
</evidence>
<proteinExistence type="inferred from homology"/>
<dbReference type="SUPFAM" id="SSF52540">
    <property type="entry name" value="P-loop containing nucleoside triphosphate hydrolases"/>
    <property type="match status" value="1"/>
</dbReference>
<keyword evidence="8" id="KW-0653">Protein transport</keyword>
<gene>
    <name evidence="16" type="primary">flhF</name>
    <name evidence="16" type="ORF">P5X88_09685</name>
</gene>
<dbReference type="InterPro" id="IPR047040">
    <property type="entry name" value="FlhF__GTPase_dom"/>
</dbReference>
<evidence type="ECO:0000256" key="2">
    <source>
        <dbReference type="ARBA" id="ARBA00008531"/>
    </source>
</evidence>
<evidence type="ECO:0000256" key="8">
    <source>
        <dbReference type="ARBA" id="ARBA00022927"/>
    </source>
</evidence>
<keyword evidence="11" id="KW-1006">Bacterial flagellum protein export</keyword>
<comment type="subcellular location">
    <subcellularLocation>
        <location evidence="1">Cell membrane</location>
        <topology evidence="1">Peripheral membrane protein</topology>
        <orientation evidence="1">Cytoplasmic side</orientation>
    </subcellularLocation>
</comment>
<dbReference type="InterPro" id="IPR020006">
    <property type="entry name" value="FlhF"/>
</dbReference>
<dbReference type="EMBL" id="JAROYP010000004">
    <property type="protein sequence ID" value="MDH5161210.1"/>
    <property type="molecule type" value="Genomic_DNA"/>
</dbReference>
<dbReference type="SMART" id="SM00962">
    <property type="entry name" value="SRP54"/>
    <property type="match status" value="1"/>
</dbReference>
<dbReference type="RefSeq" id="WP_280616543.1">
    <property type="nucleotide sequence ID" value="NZ_JAROYP010000004.1"/>
</dbReference>
<protein>
    <recommendedName>
        <fullName evidence="3 13">Flagellar biosynthesis protein FlhF</fullName>
    </recommendedName>
</protein>
<accession>A0AAW6SSB6</accession>
<dbReference type="CDD" id="cd17873">
    <property type="entry name" value="FlhF"/>
    <property type="match status" value="1"/>
</dbReference>
<dbReference type="GO" id="GO:0044781">
    <property type="term" value="P:bacterial-type flagellum organization"/>
    <property type="evidence" value="ECO:0007669"/>
    <property type="project" value="UniProtKB-UniRule"/>
</dbReference>
<evidence type="ECO:0000256" key="3">
    <source>
        <dbReference type="ARBA" id="ARBA00014919"/>
    </source>
</evidence>
<dbReference type="GO" id="GO:0005525">
    <property type="term" value="F:GTP binding"/>
    <property type="evidence" value="ECO:0007669"/>
    <property type="project" value="UniProtKB-UniRule"/>
</dbReference>
<dbReference type="InterPro" id="IPR027417">
    <property type="entry name" value="P-loop_NTPase"/>
</dbReference>
<keyword evidence="16" id="KW-0969">Cilium</keyword>
<feature type="region of interest" description="Disordered" evidence="14">
    <location>
        <begin position="63"/>
        <end position="86"/>
    </location>
</feature>
<keyword evidence="10" id="KW-0472">Membrane</keyword>
<evidence type="ECO:0000256" key="11">
    <source>
        <dbReference type="ARBA" id="ARBA00023225"/>
    </source>
</evidence>
<evidence type="ECO:0000256" key="1">
    <source>
        <dbReference type="ARBA" id="ARBA00004413"/>
    </source>
</evidence>
<sequence>MKVKKYVAQNMAEAMKQIRQELGDEAVILNSKVTHTGGWLGLFKKKKLEVIAALDMERKPSKVFVKEKKREQHPQHPNQKSFESNKNLHEEINEIKRMVQDITINQPIQMQNYPEPIQIFCEKLYSQDLNMNIIHTLGDVLLKQWRSSQVDPSEHEISEWAKKHFTEILSQYDNGGSNVRKKYINLVGPTGVGKTTTLAKIAAGEVINNRKKIAFITTDTYRIAAIEQLKTYANLLNVPVEVVYKLEDFQKAVKKYEDYDHVFIDTAGRNYREMKYIEELQKLIDFKQDIETFLTLSMTMKERDIQEIIKNFEILSIDKFIFTKLDETSTYGTIVNIIVQNKKGVAYLTYGQDVPDDVEVGSSQAIIKHLFEGIDQ</sequence>
<comment type="function">
    <text evidence="12">Necessary for flagellar biosynthesis. May be involved in translocation of the flagellum.</text>
</comment>
<reference evidence="16" key="1">
    <citation type="submission" date="2023-03" db="EMBL/GenBank/DDBJ databases">
        <title>Bacterial isolates from washroom surfaces on a university campus.</title>
        <authorList>
            <person name="Holman D.B."/>
            <person name="Gzyl K.E."/>
            <person name="Taheri A.E."/>
        </authorList>
    </citation>
    <scope>NUCLEOTIDE SEQUENCE</scope>
    <source>
        <strain evidence="16">RD03</strain>
    </source>
</reference>
<comment type="caution">
    <text evidence="16">The sequence shown here is derived from an EMBL/GenBank/DDBJ whole genome shotgun (WGS) entry which is preliminary data.</text>
</comment>
<keyword evidence="4" id="KW-0813">Transport</keyword>
<evidence type="ECO:0000313" key="17">
    <source>
        <dbReference type="Proteomes" id="UP001159179"/>
    </source>
</evidence>